<dbReference type="EMBL" id="JAATJJ010000001">
    <property type="protein sequence ID" value="NJB70405.1"/>
    <property type="molecule type" value="Genomic_DNA"/>
</dbReference>
<proteinExistence type="predicted"/>
<dbReference type="Proteomes" id="UP000590442">
    <property type="component" value="Unassembled WGS sequence"/>
</dbReference>
<sequence length="76" mass="8765">MNGLQSILSEIILLTNTIETDYPELYKFLDETPITIPSKNHPEIDKNAMKDYLESLKQLLEHHVETHQMGNGSIRN</sequence>
<keyword evidence="2" id="KW-1185">Reference proteome</keyword>
<reference evidence="1 2" key="1">
    <citation type="submission" date="2020-03" db="EMBL/GenBank/DDBJ databases">
        <title>Genomic Encyclopedia of Type Strains, Phase IV (KMG-IV): sequencing the most valuable type-strain genomes for metagenomic binning, comparative biology and taxonomic classification.</title>
        <authorList>
            <person name="Goeker M."/>
        </authorList>
    </citation>
    <scope>NUCLEOTIDE SEQUENCE [LARGE SCALE GENOMIC DNA]</scope>
    <source>
        <strain evidence="1 2">DSM 29762</strain>
    </source>
</reference>
<dbReference type="AlphaFoldDB" id="A0A846QXP3"/>
<accession>A0A846QXP3</accession>
<evidence type="ECO:0000313" key="1">
    <source>
        <dbReference type="EMBL" id="NJB70405.1"/>
    </source>
</evidence>
<evidence type="ECO:0000313" key="2">
    <source>
        <dbReference type="Proteomes" id="UP000590442"/>
    </source>
</evidence>
<dbReference type="RefSeq" id="WP_167961190.1">
    <property type="nucleotide sequence ID" value="NZ_JAATJJ010000001.1"/>
</dbReference>
<comment type="caution">
    <text evidence="1">The sequence shown here is derived from an EMBL/GenBank/DDBJ whole genome shotgun (WGS) entry which is preliminary data.</text>
</comment>
<protein>
    <submittedName>
        <fullName evidence="1">Uncharacterized protein</fullName>
    </submittedName>
</protein>
<name>A0A846QXP3_9FLAO</name>
<gene>
    <name evidence="1" type="ORF">GGR42_000867</name>
</gene>
<organism evidence="1 2">
    <name type="scientific">Saonia flava</name>
    <dbReference type="NCBI Taxonomy" id="523696"/>
    <lineage>
        <taxon>Bacteria</taxon>
        <taxon>Pseudomonadati</taxon>
        <taxon>Bacteroidota</taxon>
        <taxon>Flavobacteriia</taxon>
        <taxon>Flavobacteriales</taxon>
        <taxon>Flavobacteriaceae</taxon>
        <taxon>Saonia</taxon>
    </lineage>
</organism>